<dbReference type="SUPFAM" id="SSF52540">
    <property type="entry name" value="P-loop containing nucleoside triphosphate hydrolases"/>
    <property type="match status" value="1"/>
</dbReference>
<comment type="caution">
    <text evidence="8">The sequence shown here is derived from an EMBL/GenBank/DDBJ whole genome shotgun (WGS) entry which is preliminary data.</text>
</comment>
<dbReference type="InterPro" id="IPR015853">
    <property type="entry name" value="ABC_transpr_FbpC"/>
</dbReference>
<dbReference type="Proteomes" id="UP001271769">
    <property type="component" value="Unassembled WGS sequence"/>
</dbReference>
<dbReference type="PANTHER" id="PTHR43875">
    <property type="entry name" value="MALTODEXTRIN IMPORT ATP-BINDING PROTEIN MSMX"/>
    <property type="match status" value="1"/>
</dbReference>
<dbReference type="CDD" id="cd03259">
    <property type="entry name" value="ABC_Carb_Solutes_like"/>
    <property type="match status" value="1"/>
</dbReference>
<dbReference type="PANTHER" id="PTHR43875:SF14">
    <property type="entry name" value="ABC TRANSPORTER ATP-BINDING PROTEIN"/>
    <property type="match status" value="1"/>
</dbReference>
<gene>
    <name evidence="8" type="ORF">SMD31_15850</name>
</gene>
<reference evidence="8 9" key="1">
    <citation type="journal article" date="2013" name="Antonie Van Leeuwenhoek">
        <title>Dongia rigui sp. nov., isolated from freshwater of a large wetland in Korea.</title>
        <authorList>
            <person name="Baik K.S."/>
            <person name="Hwang Y.M."/>
            <person name="Choi J.S."/>
            <person name="Kwon J."/>
            <person name="Seong C.N."/>
        </authorList>
    </citation>
    <scope>NUCLEOTIDE SEQUENCE [LARGE SCALE GENOMIC DNA]</scope>
    <source>
        <strain evidence="8 9">04SU4-P</strain>
    </source>
</reference>
<evidence type="ECO:0000256" key="2">
    <source>
        <dbReference type="ARBA" id="ARBA00022448"/>
    </source>
</evidence>
<dbReference type="GO" id="GO:0005524">
    <property type="term" value="F:ATP binding"/>
    <property type="evidence" value="ECO:0007669"/>
    <property type="project" value="UniProtKB-KW"/>
</dbReference>
<protein>
    <submittedName>
        <fullName evidence="8">ABC transporter ATP-binding protein</fullName>
    </submittedName>
</protein>
<evidence type="ECO:0000256" key="4">
    <source>
        <dbReference type="ARBA" id="ARBA00022741"/>
    </source>
</evidence>
<evidence type="ECO:0000256" key="1">
    <source>
        <dbReference type="ARBA" id="ARBA00005417"/>
    </source>
</evidence>
<keyword evidence="3" id="KW-1003">Cell membrane</keyword>
<feature type="domain" description="ABC transporter" evidence="7">
    <location>
        <begin position="3"/>
        <end position="233"/>
    </location>
</feature>
<dbReference type="RefSeq" id="WP_320501888.1">
    <property type="nucleotide sequence ID" value="NZ_JAXCLX010000003.1"/>
</dbReference>
<dbReference type="Gene3D" id="3.40.50.300">
    <property type="entry name" value="P-loop containing nucleotide triphosphate hydrolases"/>
    <property type="match status" value="1"/>
</dbReference>
<dbReference type="EMBL" id="JAXCLX010000003">
    <property type="protein sequence ID" value="MDY0873413.1"/>
    <property type="molecule type" value="Genomic_DNA"/>
</dbReference>
<accession>A0ABU5E1E8</accession>
<keyword evidence="9" id="KW-1185">Reference proteome</keyword>
<keyword evidence="4" id="KW-0547">Nucleotide-binding</keyword>
<dbReference type="PROSITE" id="PS50893">
    <property type="entry name" value="ABC_TRANSPORTER_2"/>
    <property type="match status" value="1"/>
</dbReference>
<organism evidence="8 9">
    <name type="scientific">Dongia rigui</name>
    <dbReference type="NCBI Taxonomy" id="940149"/>
    <lineage>
        <taxon>Bacteria</taxon>
        <taxon>Pseudomonadati</taxon>
        <taxon>Pseudomonadota</taxon>
        <taxon>Alphaproteobacteria</taxon>
        <taxon>Rhodospirillales</taxon>
        <taxon>Dongiaceae</taxon>
        <taxon>Dongia</taxon>
    </lineage>
</organism>
<dbReference type="SUPFAM" id="SSF50331">
    <property type="entry name" value="MOP-like"/>
    <property type="match status" value="1"/>
</dbReference>
<keyword evidence="2" id="KW-0813">Transport</keyword>
<evidence type="ECO:0000256" key="6">
    <source>
        <dbReference type="ARBA" id="ARBA00023136"/>
    </source>
</evidence>
<dbReference type="InterPro" id="IPR012340">
    <property type="entry name" value="NA-bd_OB-fold"/>
</dbReference>
<keyword evidence="6" id="KW-0472">Membrane</keyword>
<proteinExistence type="inferred from homology"/>
<sequence length="361" mass="39289">MAVELENVGLTVRGAVHIHPTSLRLERGTINVLLGATLSGKTTLMRLLAGLDQPSAGRVSYDGRDMTRVPVRKRNVAMVYQQFINYPALSVYENIASPLRVQGVPKAEIEAKVARAASLLRLEPYLQRTPLELSGGQQQRTAIARALVKGADLVLLDEPLANLDYKLREELRAELPRIFSESGAVFVYATTEPSEALLLGGNTATLHEGRVTQYGRTVDVYRQPHDRITAEVFSDPPMNFVDLELDGSHAHLPNGQHVPQVGTLQGLAAGSYVVGFRPNHVAVNNRPGLVPLAAKTAVSEITGSESFIHVDVGGFRWIALEAGVYELNPGTDLTIYLDPARFFVFDGNGRLVRAPQSEGGR</sequence>
<evidence type="ECO:0000256" key="5">
    <source>
        <dbReference type="ARBA" id="ARBA00022840"/>
    </source>
</evidence>
<comment type="similarity">
    <text evidence="1">Belongs to the ABC transporter superfamily.</text>
</comment>
<dbReference type="InterPro" id="IPR027417">
    <property type="entry name" value="P-loop_NTPase"/>
</dbReference>
<dbReference type="InterPro" id="IPR003439">
    <property type="entry name" value="ABC_transporter-like_ATP-bd"/>
</dbReference>
<evidence type="ECO:0000256" key="3">
    <source>
        <dbReference type="ARBA" id="ARBA00022475"/>
    </source>
</evidence>
<dbReference type="Pfam" id="PF00005">
    <property type="entry name" value="ABC_tran"/>
    <property type="match status" value="1"/>
</dbReference>
<dbReference type="Gene3D" id="2.40.50.140">
    <property type="entry name" value="Nucleic acid-binding proteins"/>
    <property type="match status" value="1"/>
</dbReference>
<evidence type="ECO:0000313" key="9">
    <source>
        <dbReference type="Proteomes" id="UP001271769"/>
    </source>
</evidence>
<evidence type="ECO:0000313" key="8">
    <source>
        <dbReference type="EMBL" id="MDY0873413.1"/>
    </source>
</evidence>
<dbReference type="InterPro" id="IPR047641">
    <property type="entry name" value="ABC_transpr_MalK/UgpC-like"/>
</dbReference>
<dbReference type="InterPro" id="IPR003593">
    <property type="entry name" value="AAA+_ATPase"/>
</dbReference>
<dbReference type="InterPro" id="IPR008995">
    <property type="entry name" value="Mo/tungstate-bd_C_term_dom"/>
</dbReference>
<evidence type="ECO:0000259" key="7">
    <source>
        <dbReference type="PROSITE" id="PS50893"/>
    </source>
</evidence>
<name>A0ABU5E1E8_9PROT</name>
<dbReference type="SMART" id="SM00382">
    <property type="entry name" value="AAA"/>
    <property type="match status" value="1"/>
</dbReference>
<keyword evidence="5 8" id="KW-0067">ATP-binding</keyword>
<dbReference type="Gene3D" id="2.40.50.100">
    <property type="match status" value="1"/>
</dbReference>